<evidence type="ECO:0000256" key="2">
    <source>
        <dbReference type="ARBA" id="ARBA00022737"/>
    </source>
</evidence>
<feature type="compositionally biased region" description="Basic and acidic residues" evidence="4">
    <location>
        <begin position="17"/>
        <end position="26"/>
    </location>
</feature>
<sequence length="341" mass="36489">MLFAFGSNGSGQLGVGHTDDTSKPEPSHAVNPGDDKIDAIVAGGNHTSILFANGFCKGFGIEGHTLFENDGSHGLFSKASTTWSASFYVNQDGLVLCRGEGSNGELGCGKDVLLSKDFVYNISLDCRVVHITSSMAHTVAVLENGQVWGWGNGRKGQLGQPSSIVWTPRKIEGIGFHAVNSICGKDFTCIIGKQDELLILGLDKNDRFGIKRDAPDRVPPHTIAIAASWGSIYMLKEDGELLAWGRNDHGQLPPPNLPPIRAIAAGSEHCLALTKAGQVLAWGWGEHGNCGQPVDENGDVKNRWNEIEVDGCVSKIFAGCATSFIIAQDECKIDSSRLDMD</sequence>
<dbReference type="InterPro" id="IPR058923">
    <property type="entry name" value="RCC1-like_dom"/>
</dbReference>
<evidence type="ECO:0000313" key="7">
    <source>
        <dbReference type="Proteomes" id="UP001303373"/>
    </source>
</evidence>
<dbReference type="Proteomes" id="UP001303373">
    <property type="component" value="Chromosome 9"/>
</dbReference>
<dbReference type="PROSITE" id="PS50012">
    <property type="entry name" value="RCC1_3"/>
    <property type="match status" value="3"/>
</dbReference>
<feature type="repeat" description="RCC1" evidence="3">
    <location>
        <begin position="145"/>
        <end position="194"/>
    </location>
</feature>
<dbReference type="InterPro" id="IPR051553">
    <property type="entry name" value="Ran_GTPase-activating"/>
</dbReference>
<dbReference type="PANTHER" id="PTHR45982:SF1">
    <property type="entry name" value="REGULATOR OF CHROMOSOME CONDENSATION"/>
    <property type="match status" value="1"/>
</dbReference>
<dbReference type="PRINTS" id="PR00633">
    <property type="entry name" value="RCCNDNSATION"/>
</dbReference>
<dbReference type="InterPro" id="IPR009091">
    <property type="entry name" value="RCC1/BLIP-II"/>
</dbReference>
<feature type="domain" description="RCC1-like" evidence="5">
    <location>
        <begin position="2"/>
        <end position="324"/>
    </location>
</feature>
<keyword evidence="7" id="KW-1185">Reference proteome</keyword>
<dbReference type="InterPro" id="IPR000408">
    <property type="entry name" value="Reg_chr_condens"/>
</dbReference>
<dbReference type="Gene3D" id="2.130.10.30">
    <property type="entry name" value="Regulator of chromosome condensation 1/beta-lactamase-inhibitor protein II"/>
    <property type="match status" value="2"/>
</dbReference>
<feature type="repeat" description="RCC1" evidence="3">
    <location>
        <begin position="1"/>
        <end position="53"/>
    </location>
</feature>
<proteinExistence type="predicted"/>
<dbReference type="AlphaFoldDB" id="A0AAQ3M870"/>
<feature type="repeat" description="RCC1" evidence="3">
    <location>
        <begin position="239"/>
        <end position="276"/>
    </location>
</feature>
<evidence type="ECO:0000256" key="3">
    <source>
        <dbReference type="PROSITE-ProRule" id="PRU00235"/>
    </source>
</evidence>
<keyword evidence="1" id="KW-0344">Guanine-nucleotide releasing factor</keyword>
<gene>
    <name evidence="6" type="ORF">R9X50_00565000</name>
</gene>
<keyword evidence="2" id="KW-0677">Repeat</keyword>
<evidence type="ECO:0000256" key="1">
    <source>
        <dbReference type="ARBA" id="ARBA00022658"/>
    </source>
</evidence>
<protein>
    <recommendedName>
        <fullName evidence="5">RCC1-like domain-containing protein</fullName>
    </recommendedName>
</protein>
<dbReference type="SUPFAM" id="SSF50985">
    <property type="entry name" value="RCC1/BLIP-II"/>
    <property type="match status" value="1"/>
</dbReference>
<evidence type="ECO:0000256" key="4">
    <source>
        <dbReference type="SAM" id="MobiDB-lite"/>
    </source>
</evidence>
<evidence type="ECO:0000259" key="5">
    <source>
        <dbReference type="Pfam" id="PF25390"/>
    </source>
</evidence>
<dbReference type="PANTHER" id="PTHR45982">
    <property type="entry name" value="REGULATOR OF CHROMOSOME CONDENSATION"/>
    <property type="match status" value="1"/>
</dbReference>
<name>A0AAQ3M870_9PEZI</name>
<evidence type="ECO:0000313" key="6">
    <source>
        <dbReference type="EMBL" id="WPH02782.1"/>
    </source>
</evidence>
<dbReference type="EMBL" id="CP138588">
    <property type="protein sequence ID" value="WPH02782.1"/>
    <property type="molecule type" value="Genomic_DNA"/>
</dbReference>
<feature type="region of interest" description="Disordered" evidence="4">
    <location>
        <begin position="1"/>
        <end position="34"/>
    </location>
</feature>
<dbReference type="Pfam" id="PF25390">
    <property type="entry name" value="WD40_RLD"/>
    <property type="match status" value="1"/>
</dbReference>
<reference evidence="6 7" key="1">
    <citation type="submission" date="2023-11" db="EMBL/GenBank/DDBJ databases">
        <title>An acidophilic fungus is an integral part of prey digestion in a carnivorous sundew plant.</title>
        <authorList>
            <person name="Tsai I.J."/>
        </authorList>
    </citation>
    <scope>NUCLEOTIDE SEQUENCE [LARGE SCALE GENOMIC DNA]</scope>
    <source>
        <strain evidence="6">169a</strain>
    </source>
</reference>
<organism evidence="6 7">
    <name type="scientific">Acrodontium crateriforme</name>
    <dbReference type="NCBI Taxonomy" id="150365"/>
    <lineage>
        <taxon>Eukaryota</taxon>
        <taxon>Fungi</taxon>
        <taxon>Dikarya</taxon>
        <taxon>Ascomycota</taxon>
        <taxon>Pezizomycotina</taxon>
        <taxon>Dothideomycetes</taxon>
        <taxon>Dothideomycetidae</taxon>
        <taxon>Mycosphaerellales</taxon>
        <taxon>Teratosphaeriaceae</taxon>
        <taxon>Acrodontium</taxon>
    </lineage>
</organism>
<accession>A0AAQ3M870</accession>